<protein>
    <submittedName>
        <fullName evidence="1">9862_t:CDS:1</fullName>
    </submittedName>
</protein>
<dbReference type="EMBL" id="CAJVPT010046920">
    <property type="protein sequence ID" value="CAG8739050.1"/>
    <property type="molecule type" value="Genomic_DNA"/>
</dbReference>
<dbReference type="Proteomes" id="UP000789525">
    <property type="component" value="Unassembled WGS sequence"/>
</dbReference>
<sequence length="91" mass="9958">SDKRTSSGSHGPKSDLFVTTDKYEPSRAEENTPDKFRRRQTRFSHYRTTTVSMTFIDIGIAIIGGVVGGPDPFEEAGQAPTDGKPDKEVSP</sequence>
<accession>A0ACA9QCU4</accession>
<comment type="caution">
    <text evidence="1">The sequence shown here is derived from an EMBL/GenBank/DDBJ whole genome shotgun (WGS) entry which is preliminary data.</text>
</comment>
<feature type="non-terminal residue" evidence="1">
    <location>
        <position position="1"/>
    </location>
</feature>
<name>A0ACA9QCU4_9GLOM</name>
<keyword evidence="2" id="KW-1185">Reference proteome</keyword>
<gene>
    <name evidence="1" type="ORF">ACOLOM_LOCUS12067</name>
</gene>
<reference evidence="1" key="1">
    <citation type="submission" date="2021-06" db="EMBL/GenBank/DDBJ databases">
        <authorList>
            <person name="Kallberg Y."/>
            <person name="Tangrot J."/>
            <person name="Rosling A."/>
        </authorList>
    </citation>
    <scope>NUCLEOTIDE SEQUENCE</scope>
    <source>
        <strain evidence="1">CL356</strain>
    </source>
</reference>
<evidence type="ECO:0000313" key="2">
    <source>
        <dbReference type="Proteomes" id="UP000789525"/>
    </source>
</evidence>
<proteinExistence type="predicted"/>
<organism evidence="1 2">
    <name type="scientific">Acaulospora colombiana</name>
    <dbReference type="NCBI Taxonomy" id="27376"/>
    <lineage>
        <taxon>Eukaryota</taxon>
        <taxon>Fungi</taxon>
        <taxon>Fungi incertae sedis</taxon>
        <taxon>Mucoromycota</taxon>
        <taxon>Glomeromycotina</taxon>
        <taxon>Glomeromycetes</taxon>
        <taxon>Diversisporales</taxon>
        <taxon>Acaulosporaceae</taxon>
        <taxon>Acaulospora</taxon>
    </lineage>
</organism>
<evidence type="ECO:0000313" key="1">
    <source>
        <dbReference type="EMBL" id="CAG8739050.1"/>
    </source>
</evidence>